<evidence type="ECO:0000256" key="6">
    <source>
        <dbReference type="ARBA" id="ARBA00022840"/>
    </source>
</evidence>
<dbReference type="GO" id="GO:0016887">
    <property type="term" value="F:ATP hydrolysis activity"/>
    <property type="evidence" value="ECO:0007669"/>
    <property type="project" value="InterPro"/>
</dbReference>
<dbReference type="EMBL" id="MFJG01000030">
    <property type="protein sequence ID" value="OGG05707.1"/>
    <property type="molecule type" value="Genomic_DNA"/>
</dbReference>
<dbReference type="PANTHER" id="PTHR24220:SF470">
    <property type="entry name" value="CELL DIVISION ATP-BINDING PROTEIN FTSE"/>
    <property type="match status" value="1"/>
</dbReference>
<dbReference type="FunFam" id="3.40.50.300:FF:000056">
    <property type="entry name" value="Cell division ATP-binding protein FtsE"/>
    <property type="match status" value="1"/>
</dbReference>
<sequence length="224" mass="24928">MIKLQNLTKKFPDGTVALADINFEINDGEFIFIVGPSGAGKTTLFKLLDREYLSDTGSIIIDDKDLGKLKGQEIVKHRRHLGIVFQDLKLLLTKNVFENIALTLEVAGVKEKEIKERVNAVLSKVDLANFAFQFPAQLSGGELQRVAIARAIVTNPKYVIADEPTGNVDPANVWSIMKLLKLINDSGTTVIVATHNVEVVDMLDKRVIRLENGRMVKDKKGKYR</sequence>
<evidence type="ECO:0000313" key="12">
    <source>
        <dbReference type="Proteomes" id="UP000178681"/>
    </source>
</evidence>
<evidence type="ECO:0000256" key="8">
    <source>
        <dbReference type="ARBA" id="ARBA00023306"/>
    </source>
</evidence>
<dbReference type="Proteomes" id="UP000178681">
    <property type="component" value="Unassembled WGS sequence"/>
</dbReference>
<dbReference type="GO" id="GO:0005524">
    <property type="term" value="F:ATP binding"/>
    <property type="evidence" value="ECO:0007669"/>
    <property type="project" value="UniProtKB-UniRule"/>
</dbReference>
<organism evidence="11 12">
    <name type="scientific">Candidatus Gottesmanbacteria bacterium RIFCSPHIGHO2_01_FULL_42_12</name>
    <dbReference type="NCBI Taxonomy" id="1798377"/>
    <lineage>
        <taxon>Bacteria</taxon>
        <taxon>Candidatus Gottesmaniibacteriota</taxon>
    </lineage>
</organism>
<proteinExistence type="inferred from homology"/>
<dbReference type="GO" id="GO:0005886">
    <property type="term" value="C:plasma membrane"/>
    <property type="evidence" value="ECO:0007669"/>
    <property type="project" value="UniProtKB-SubCell"/>
</dbReference>
<feature type="domain" description="ABC transporter" evidence="10">
    <location>
        <begin position="2"/>
        <end position="224"/>
    </location>
</feature>
<dbReference type="InterPro" id="IPR003439">
    <property type="entry name" value="ABC_transporter-like_ATP-bd"/>
</dbReference>
<dbReference type="SMART" id="SM00382">
    <property type="entry name" value="AAA"/>
    <property type="match status" value="1"/>
</dbReference>
<reference evidence="11 12" key="1">
    <citation type="journal article" date="2016" name="Nat. Commun.">
        <title>Thousands of microbial genomes shed light on interconnected biogeochemical processes in an aquifer system.</title>
        <authorList>
            <person name="Anantharaman K."/>
            <person name="Brown C.T."/>
            <person name="Hug L.A."/>
            <person name="Sharon I."/>
            <person name="Castelle C.J."/>
            <person name="Probst A.J."/>
            <person name="Thomas B.C."/>
            <person name="Singh A."/>
            <person name="Wilkins M.J."/>
            <person name="Karaoz U."/>
            <person name="Brodie E.L."/>
            <person name="Williams K.H."/>
            <person name="Hubbard S.S."/>
            <person name="Banfield J.F."/>
        </authorList>
    </citation>
    <scope>NUCLEOTIDE SEQUENCE [LARGE SCALE GENOMIC DNA]</scope>
</reference>
<comment type="caution">
    <text evidence="11">The sequence shown here is derived from an EMBL/GenBank/DDBJ whole genome shotgun (WGS) entry which is preliminary data.</text>
</comment>
<dbReference type="GO" id="GO:0051301">
    <property type="term" value="P:cell division"/>
    <property type="evidence" value="ECO:0007669"/>
    <property type="project" value="UniProtKB-UniRule"/>
</dbReference>
<evidence type="ECO:0000256" key="4">
    <source>
        <dbReference type="ARBA" id="ARBA00022618"/>
    </source>
</evidence>
<keyword evidence="3 9" id="KW-1003">Cell membrane</keyword>
<dbReference type="Pfam" id="PF00005">
    <property type="entry name" value="ABC_tran"/>
    <property type="match status" value="1"/>
</dbReference>
<evidence type="ECO:0000256" key="7">
    <source>
        <dbReference type="ARBA" id="ARBA00023136"/>
    </source>
</evidence>
<evidence type="ECO:0000256" key="2">
    <source>
        <dbReference type="ARBA" id="ARBA00020019"/>
    </source>
</evidence>
<dbReference type="InterPro" id="IPR017871">
    <property type="entry name" value="ABC_transporter-like_CS"/>
</dbReference>
<comment type="similarity">
    <text evidence="1 9">Belongs to the ABC transporter superfamily.</text>
</comment>
<evidence type="ECO:0000256" key="5">
    <source>
        <dbReference type="ARBA" id="ARBA00022741"/>
    </source>
</evidence>
<keyword evidence="7 9" id="KW-0472">Membrane</keyword>
<name>A0A1F5Z0K1_9BACT</name>
<evidence type="ECO:0000313" key="11">
    <source>
        <dbReference type="EMBL" id="OGG05707.1"/>
    </source>
</evidence>
<dbReference type="AlphaFoldDB" id="A0A1F5Z0K1"/>
<evidence type="ECO:0000256" key="9">
    <source>
        <dbReference type="RuleBase" id="RU365094"/>
    </source>
</evidence>
<dbReference type="SUPFAM" id="SSF52540">
    <property type="entry name" value="P-loop containing nucleoside triphosphate hydrolases"/>
    <property type="match status" value="1"/>
</dbReference>
<protein>
    <recommendedName>
        <fullName evidence="2 9">Cell division ATP-binding protein FtsE</fullName>
    </recommendedName>
</protein>
<dbReference type="InterPro" id="IPR027417">
    <property type="entry name" value="P-loop_NTPase"/>
</dbReference>
<dbReference type="InterPro" id="IPR005286">
    <property type="entry name" value="Cell_div_FtsE"/>
</dbReference>
<dbReference type="PANTHER" id="PTHR24220">
    <property type="entry name" value="IMPORT ATP-BINDING PROTEIN"/>
    <property type="match status" value="1"/>
</dbReference>
<comment type="subunit">
    <text evidence="9">Homodimer. Forms a membrane-associated complex with FtsX.</text>
</comment>
<accession>A0A1F5Z0K1</accession>
<keyword evidence="4 9" id="KW-0132">Cell division</keyword>
<dbReference type="Gene3D" id="3.40.50.300">
    <property type="entry name" value="P-loop containing nucleotide triphosphate hydrolases"/>
    <property type="match status" value="1"/>
</dbReference>
<keyword evidence="8 9" id="KW-0131">Cell cycle</keyword>
<comment type="subcellular location">
    <subcellularLocation>
        <location evidence="9">Cell membrane</location>
        <topology evidence="9">Peripheral membrane protein</topology>
        <orientation evidence="9">Cytoplasmic side</orientation>
    </subcellularLocation>
</comment>
<dbReference type="STRING" id="1798377.A2872_04675"/>
<evidence type="ECO:0000256" key="1">
    <source>
        <dbReference type="ARBA" id="ARBA00005417"/>
    </source>
</evidence>
<dbReference type="InterPro" id="IPR003593">
    <property type="entry name" value="AAA+_ATPase"/>
</dbReference>
<dbReference type="InterPro" id="IPR015854">
    <property type="entry name" value="ABC_transpr_LolD-like"/>
</dbReference>
<dbReference type="GO" id="GO:0022857">
    <property type="term" value="F:transmembrane transporter activity"/>
    <property type="evidence" value="ECO:0007669"/>
    <property type="project" value="TreeGrafter"/>
</dbReference>
<gene>
    <name evidence="9" type="primary">ftsE</name>
    <name evidence="11" type="ORF">A2872_04675</name>
</gene>
<keyword evidence="5 9" id="KW-0547">Nucleotide-binding</keyword>
<keyword evidence="6 9" id="KW-0067">ATP-binding</keyword>
<dbReference type="PROSITE" id="PS50893">
    <property type="entry name" value="ABC_TRANSPORTER_2"/>
    <property type="match status" value="1"/>
</dbReference>
<evidence type="ECO:0000256" key="3">
    <source>
        <dbReference type="ARBA" id="ARBA00022475"/>
    </source>
</evidence>
<dbReference type="NCBIfam" id="TIGR02673">
    <property type="entry name" value="FtsE"/>
    <property type="match status" value="1"/>
</dbReference>
<comment type="function">
    <text evidence="9">Part of the ABC transporter FtsEX involved in cellular division.</text>
</comment>
<evidence type="ECO:0000259" key="10">
    <source>
        <dbReference type="PROSITE" id="PS50893"/>
    </source>
</evidence>
<dbReference type="PROSITE" id="PS00211">
    <property type="entry name" value="ABC_TRANSPORTER_1"/>
    <property type="match status" value="1"/>
</dbReference>